<dbReference type="AlphaFoldDB" id="A0A1R4HJC9"/>
<reference evidence="2" key="1">
    <citation type="submission" date="2017-02" db="EMBL/GenBank/DDBJ databases">
        <authorList>
            <person name="Daims H."/>
        </authorList>
    </citation>
    <scope>NUCLEOTIDE SEQUENCE [LARGE SCALE GENOMIC DNA]</scope>
</reference>
<dbReference type="EMBL" id="FUKI01000169">
    <property type="protein sequence ID" value="SJM96338.1"/>
    <property type="molecule type" value="Genomic_DNA"/>
</dbReference>
<accession>A0A1R4HJC9</accession>
<gene>
    <name evidence="1" type="ORF">CRENPOLYSF1_890008</name>
</gene>
<evidence type="ECO:0000313" key="1">
    <source>
        <dbReference type="EMBL" id="SJM96338.1"/>
    </source>
</evidence>
<keyword evidence="2" id="KW-1185">Reference proteome</keyword>
<name>A0A1R4HJC9_9GAMM</name>
<organism evidence="1 2">
    <name type="scientific">Crenothrix polyspora</name>
    <dbReference type="NCBI Taxonomy" id="360316"/>
    <lineage>
        <taxon>Bacteria</taxon>
        <taxon>Pseudomonadati</taxon>
        <taxon>Pseudomonadota</taxon>
        <taxon>Gammaproteobacteria</taxon>
        <taxon>Methylococcales</taxon>
        <taxon>Crenotrichaceae</taxon>
        <taxon>Crenothrix</taxon>
    </lineage>
</organism>
<evidence type="ECO:0000313" key="2">
    <source>
        <dbReference type="Proteomes" id="UP000195667"/>
    </source>
</evidence>
<proteinExistence type="predicted"/>
<dbReference type="Proteomes" id="UP000195667">
    <property type="component" value="Unassembled WGS sequence"/>
</dbReference>
<protein>
    <submittedName>
        <fullName evidence="1">Uncharacterized protein</fullName>
    </submittedName>
</protein>
<sequence length="39" mass="4631">MAGFIKIYDNKSTNQVIDKNLLTAFRHFKERFLTRISTL</sequence>